<feature type="transmembrane region" description="Helical" evidence="6">
    <location>
        <begin position="210"/>
        <end position="230"/>
    </location>
</feature>
<dbReference type="PANTHER" id="PTHR32322">
    <property type="entry name" value="INNER MEMBRANE TRANSPORTER"/>
    <property type="match status" value="1"/>
</dbReference>
<name>Q0E6F5_PSEAI</name>
<comment type="similarity">
    <text evidence="2">Belongs to the EamA transporter family.</text>
</comment>
<sequence>MTIVIKAQIRRLGAADVQDFREIRLSALKKAPEMFGSVYEHEEKKPMEAFAERLRDAVAFGAYIDGEIIGLSVFKQEDGPKDAHKAHLSGVFVEPEQRGRGVAGMLLRALPAGLLLVMIVRQIPTGIWWMRIFILGALNISLFWSLLFISVYRLPGGVAATVGAVQPLMVVFISAALLGSPIRLMAVLGAICGTAGVALLVLTPNAALDPVGVAAGLAGAVSMAFGTVLTRKWQPPVPLLTFTAWQLAAGGLLLVPVALVFDPPIPMPTGTNVLGLAWLGLIGAGLTYFLWFRGISRLEPTVVSLLGFLSPGTAVLLGWLFLDQTLSALQIIGVLLVIGSIWLGQRSNRTPRARIACRKSP</sequence>
<keyword evidence="3 6" id="KW-0812">Transmembrane</keyword>
<feature type="transmembrane region" description="Helical" evidence="6">
    <location>
        <begin position="273"/>
        <end position="291"/>
    </location>
</feature>
<protein>
    <submittedName>
        <fullName evidence="8">PecM-like protein</fullName>
    </submittedName>
</protein>
<comment type="subcellular location">
    <subcellularLocation>
        <location evidence="1">Membrane</location>
        <topology evidence="1">Multi-pass membrane protein</topology>
    </subcellularLocation>
</comment>
<dbReference type="InterPro" id="IPR050638">
    <property type="entry name" value="AA-Vitamin_Transporters"/>
</dbReference>
<dbReference type="CDD" id="cd04301">
    <property type="entry name" value="NAT_SF"/>
    <property type="match status" value="1"/>
</dbReference>
<feature type="transmembrane region" description="Helical" evidence="6">
    <location>
        <begin position="185"/>
        <end position="204"/>
    </location>
</feature>
<dbReference type="InterPro" id="IPR016181">
    <property type="entry name" value="Acyl_CoA_acyltransferase"/>
</dbReference>
<dbReference type="InterPro" id="IPR000620">
    <property type="entry name" value="EamA_dom"/>
</dbReference>
<dbReference type="InterPro" id="IPR037185">
    <property type="entry name" value="EmrE-like"/>
</dbReference>
<feature type="domain" description="N-acetyltransferase" evidence="7">
    <location>
        <begin position="7"/>
        <end position="110"/>
    </location>
</feature>
<reference evidence="8" key="1">
    <citation type="journal article" date="2007" name="Plasmid">
        <title>Sequence of plasmid pBS228 and reconstruction of the IncP-1alpha phylogeny.</title>
        <authorList>
            <person name="Haines A.S."/>
            <person name="Jones K."/>
            <person name="Batt S."/>
            <person name="Thomas C.M."/>
        </authorList>
    </citation>
    <scope>NUCLEOTIDE SEQUENCE [LARGE SCALE GENOMIC DNA]</scope>
    <source>
        <plasmid evidence="8">pBS228</plasmid>
    </source>
</reference>
<gene>
    <name evidence="8" type="primary">pecM</name>
</gene>
<keyword evidence="5 6" id="KW-0472">Membrane</keyword>
<evidence type="ECO:0000256" key="2">
    <source>
        <dbReference type="ARBA" id="ARBA00007362"/>
    </source>
</evidence>
<evidence type="ECO:0000259" key="7">
    <source>
        <dbReference type="PROSITE" id="PS51186"/>
    </source>
</evidence>
<feature type="transmembrane region" description="Helical" evidence="6">
    <location>
        <begin position="237"/>
        <end position="261"/>
    </location>
</feature>
<dbReference type="GO" id="GO:0016020">
    <property type="term" value="C:membrane"/>
    <property type="evidence" value="ECO:0007669"/>
    <property type="project" value="UniProtKB-SubCell"/>
</dbReference>
<evidence type="ECO:0000256" key="6">
    <source>
        <dbReference type="SAM" id="Phobius"/>
    </source>
</evidence>
<feature type="transmembrane region" description="Helical" evidence="6">
    <location>
        <begin position="303"/>
        <end position="322"/>
    </location>
</feature>
<dbReference type="PANTHER" id="PTHR32322:SF2">
    <property type="entry name" value="EAMA DOMAIN-CONTAINING PROTEIN"/>
    <property type="match status" value="1"/>
</dbReference>
<keyword evidence="8" id="KW-0614">Plasmid</keyword>
<dbReference type="PROSITE" id="PS51186">
    <property type="entry name" value="GNAT"/>
    <property type="match status" value="1"/>
</dbReference>
<dbReference type="InterPro" id="IPR000182">
    <property type="entry name" value="GNAT_dom"/>
</dbReference>
<feature type="transmembrane region" description="Helical" evidence="6">
    <location>
        <begin position="328"/>
        <end position="344"/>
    </location>
</feature>
<dbReference type="Gene3D" id="3.40.630.30">
    <property type="match status" value="1"/>
</dbReference>
<feature type="transmembrane region" description="Helical" evidence="6">
    <location>
        <begin position="158"/>
        <end position="178"/>
    </location>
</feature>
<evidence type="ECO:0000256" key="1">
    <source>
        <dbReference type="ARBA" id="ARBA00004141"/>
    </source>
</evidence>
<dbReference type="Pfam" id="PF00892">
    <property type="entry name" value="EamA"/>
    <property type="match status" value="2"/>
</dbReference>
<dbReference type="SUPFAM" id="SSF103481">
    <property type="entry name" value="Multidrug resistance efflux transporter EmrE"/>
    <property type="match status" value="2"/>
</dbReference>
<keyword evidence="4 6" id="KW-1133">Transmembrane helix</keyword>
<dbReference type="Gene3D" id="1.10.3730.20">
    <property type="match status" value="1"/>
</dbReference>
<accession>Q0E6F5</accession>
<evidence type="ECO:0000313" key="8">
    <source>
        <dbReference type="EMBL" id="CAK12660.1"/>
    </source>
</evidence>
<feature type="transmembrane region" description="Helical" evidence="6">
    <location>
        <begin position="132"/>
        <end position="152"/>
    </location>
</feature>
<organism evidence="8">
    <name type="scientific">Pseudomonas aeruginosa</name>
    <dbReference type="NCBI Taxonomy" id="287"/>
    <lineage>
        <taxon>Bacteria</taxon>
        <taxon>Pseudomonadati</taxon>
        <taxon>Pseudomonadota</taxon>
        <taxon>Gammaproteobacteria</taxon>
        <taxon>Pseudomonadales</taxon>
        <taxon>Pseudomonadaceae</taxon>
        <taxon>Pseudomonas</taxon>
    </lineage>
</organism>
<dbReference type="SUPFAM" id="SSF55729">
    <property type="entry name" value="Acyl-CoA N-acyltransferases (Nat)"/>
    <property type="match status" value="1"/>
</dbReference>
<evidence type="ECO:0000256" key="5">
    <source>
        <dbReference type="ARBA" id="ARBA00023136"/>
    </source>
</evidence>
<dbReference type="AlphaFoldDB" id="Q0E6F5"/>
<dbReference type="EMBL" id="AM261760">
    <property type="protein sequence ID" value="CAK12660.1"/>
    <property type="molecule type" value="Genomic_DNA"/>
</dbReference>
<evidence type="ECO:0000256" key="3">
    <source>
        <dbReference type="ARBA" id="ARBA00022692"/>
    </source>
</evidence>
<geneLocation type="plasmid" evidence="8">
    <name>pBS228</name>
</geneLocation>
<proteinExistence type="inferred from homology"/>
<evidence type="ECO:0000256" key="4">
    <source>
        <dbReference type="ARBA" id="ARBA00022989"/>
    </source>
</evidence>
<dbReference type="GO" id="GO:0016747">
    <property type="term" value="F:acyltransferase activity, transferring groups other than amino-acyl groups"/>
    <property type="evidence" value="ECO:0007669"/>
    <property type="project" value="InterPro"/>
</dbReference>